<evidence type="ECO:0000256" key="3">
    <source>
        <dbReference type="SAM" id="SignalP"/>
    </source>
</evidence>
<accession>A0ABM1SWU1</accession>
<evidence type="ECO:0000256" key="1">
    <source>
        <dbReference type="ARBA" id="ARBA00022737"/>
    </source>
</evidence>
<dbReference type="PROSITE" id="PS50853">
    <property type="entry name" value="FN3"/>
    <property type="match status" value="1"/>
</dbReference>
<evidence type="ECO:0000313" key="7">
    <source>
        <dbReference type="RefSeq" id="XP_022248097.1"/>
    </source>
</evidence>
<feature type="domain" description="Ig-like" evidence="4">
    <location>
        <begin position="520"/>
        <end position="606"/>
    </location>
</feature>
<protein>
    <submittedName>
        <fullName evidence="7">Down syndrome cell adhesion molecule-like protein Dscam2</fullName>
    </submittedName>
</protein>
<feature type="domain" description="Ig-like" evidence="4">
    <location>
        <begin position="239"/>
        <end position="323"/>
    </location>
</feature>
<dbReference type="SMART" id="SM00408">
    <property type="entry name" value="IGc2"/>
    <property type="match status" value="8"/>
</dbReference>
<dbReference type="CDD" id="cd00063">
    <property type="entry name" value="FN3"/>
    <property type="match status" value="1"/>
</dbReference>
<dbReference type="InterPro" id="IPR003961">
    <property type="entry name" value="FN3_dom"/>
</dbReference>
<dbReference type="SMART" id="SM00409">
    <property type="entry name" value="IG"/>
    <property type="match status" value="8"/>
</dbReference>
<dbReference type="SUPFAM" id="SSF48726">
    <property type="entry name" value="Immunoglobulin"/>
    <property type="match status" value="9"/>
</dbReference>
<sequence>METVLTVTAILMAFLLIGESHRIEKRSPTFVYEPPSQVEFSNSTGTVIPCSVRGTPTPMVRWEIGGGTPAKDIRGLRHARPDGSLVFSPFPAAEYKQDVHSAVYRCVASNTVGSITSRDIHIRGIVNQHYTIEVYDKFVNAGSTAVLYCHIPEHVKDFVTVTSWTEKPTGTVIQPSSVMGASGRYVMFPTGELHVRSVDTSYSYREYSCQARHRLVGEVLTSATSGRLIVREPHNKAPPQITDSKSHLIAREGELVALPCVAQGYPVPIYYWLKEETDGAYPVSTGQRITQLDGSLVIHQPKDDDSGTYICIANNSLGQDRISTELHVYAPLSASITPTRQLVHLGRPVSINCTLLGYPIHSVTWKKDSTLITTSSGRIMTNWNRLQIYSVLREDAGVYQCFVYNNMESAQTATELTLGDDTPEFQDTFREMKLHPGSLISLKCMATGSPLPQITWQLDGVPLPESHRIRLGDYVTPDGAVVSYVNISNSRIEDGGEYECNANNGVGSISYSSRVNILGPPVVRQMRNITVVAGEVLVMKCPVGGYPLEAVQWERAGVRLPYNHRQKVHKNGTLEVHHVERATDEGPYTCVARNKEGQSADSTAFVKVQVKPFIEPFTFPRTLKEQQRSSVVCTVSSGDLPIKIRWFKDDQPITENHGILIKEVVEYTSHLLFESIRLRHRGNYTCIASNEAGTVSHTATMVIHVPPRWIIEPSDSSVIKGRGIVVDCQAEGFPEPRIRWAKSDEKESPLNFKPVVSSPHLQVFENGSLSIHNARESDVGSYLCQATNGIGQGLSKVIKLHVKIAANFDTKFMAEMVEKGHNVKLKCHARGDQPIMVIWLKEKQNINLQEDPRYKLLEPVMSSGVTSELLIRQADRRDSALFTCIASNAYGQDDTNIQLIVQEPPDSPQNLQVSDRSSRTLTLRWSASYSGNSIVTEYLVQYKHKS</sequence>
<keyword evidence="2" id="KW-0393">Immunoglobulin domain</keyword>
<dbReference type="InterPro" id="IPR003598">
    <property type="entry name" value="Ig_sub2"/>
</dbReference>
<feature type="non-terminal residue" evidence="7">
    <location>
        <position position="946"/>
    </location>
</feature>
<feature type="domain" description="Ig-like" evidence="4">
    <location>
        <begin position="707"/>
        <end position="795"/>
    </location>
</feature>
<evidence type="ECO:0000313" key="6">
    <source>
        <dbReference type="Proteomes" id="UP000694941"/>
    </source>
</evidence>
<evidence type="ECO:0000259" key="5">
    <source>
        <dbReference type="PROSITE" id="PS50853"/>
    </source>
</evidence>
<dbReference type="Pfam" id="PF13927">
    <property type="entry name" value="Ig_3"/>
    <property type="match status" value="3"/>
</dbReference>
<dbReference type="InterPro" id="IPR036179">
    <property type="entry name" value="Ig-like_dom_sf"/>
</dbReference>
<dbReference type="Proteomes" id="UP000694941">
    <property type="component" value="Unplaced"/>
</dbReference>
<feature type="domain" description="Ig-like" evidence="4">
    <location>
        <begin position="331"/>
        <end position="417"/>
    </location>
</feature>
<dbReference type="InterPro" id="IPR036116">
    <property type="entry name" value="FN3_sf"/>
</dbReference>
<dbReference type="Gene3D" id="2.60.40.10">
    <property type="entry name" value="Immunoglobulins"/>
    <property type="match status" value="10"/>
</dbReference>
<keyword evidence="6" id="KW-1185">Reference proteome</keyword>
<dbReference type="GeneID" id="106464645"/>
<dbReference type="CDD" id="cd20956">
    <property type="entry name" value="IgI_4_Dscam"/>
    <property type="match status" value="1"/>
</dbReference>
<evidence type="ECO:0000259" key="4">
    <source>
        <dbReference type="PROSITE" id="PS50835"/>
    </source>
</evidence>
<keyword evidence="1" id="KW-0677">Repeat</keyword>
<dbReference type="CDD" id="cd20958">
    <property type="entry name" value="IgI_5_Dscam"/>
    <property type="match status" value="1"/>
</dbReference>
<keyword evidence="3" id="KW-0732">Signal</keyword>
<feature type="domain" description="Ig-like" evidence="4">
    <location>
        <begin position="817"/>
        <end position="898"/>
    </location>
</feature>
<feature type="domain" description="Ig-like" evidence="4">
    <location>
        <begin position="423"/>
        <end position="516"/>
    </location>
</feature>
<reference evidence="7" key="1">
    <citation type="submission" date="2025-08" db="UniProtKB">
        <authorList>
            <consortium name="RefSeq"/>
        </authorList>
    </citation>
    <scope>IDENTIFICATION</scope>
    <source>
        <tissue evidence="7">Muscle</tissue>
    </source>
</reference>
<feature type="chain" id="PRO_5047515540" evidence="3">
    <location>
        <begin position="21"/>
        <end position="946"/>
    </location>
</feature>
<feature type="domain" description="Ig-like" evidence="4">
    <location>
        <begin position="28"/>
        <end position="121"/>
    </location>
</feature>
<name>A0ABM1SWU1_LIMPO</name>
<feature type="domain" description="Ig-like" evidence="4">
    <location>
        <begin position="612"/>
        <end position="702"/>
    </location>
</feature>
<dbReference type="InterPro" id="IPR013098">
    <property type="entry name" value="Ig_I-set"/>
</dbReference>
<evidence type="ECO:0000256" key="2">
    <source>
        <dbReference type="ARBA" id="ARBA00023319"/>
    </source>
</evidence>
<dbReference type="InterPro" id="IPR003599">
    <property type="entry name" value="Ig_sub"/>
</dbReference>
<dbReference type="InterPro" id="IPR007110">
    <property type="entry name" value="Ig-like_dom"/>
</dbReference>
<organism evidence="6 7">
    <name type="scientific">Limulus polyphemus</name>
    <name type="common">Atlantic horseshoe crab</name>
    <dbReference type="NCBI Taxonomy" id="6850"/>
    <lineage>
        <taxon>Eukaryota</taxon>
        <taxon>Metazoa</taxon>
        <taxon>Ecdysozoa</taxon>
        <taxon>Arthropoda</taxon>
        <taxon>Chelicerata</taxon>
        <taxon>Merostomata</taxon>
        <taxon>Xiphosura</taxon>
        <taxon>Limulidae</taxon>
        <taxon>Limulus</taxon>
    </lineage>
</organism>
<dbReference type="PANTHER" id="PTHR10075">
    <property type="entry name" value="BASIGIN RELATED"/>
    <property type="match status" value="1"/>
</dbReference>
<dbReference type="RefSeq" id="XP_022248097.1">
    <property type="nucleotide sequence ID" value="XM_022392389.1"/>
</dbReference>
<feature type="signal peptide" evidence="3">
    <location>
        <begin position="1"/>
        <end position="20"/>
    </location>
</feature>
<dbReference type="Pfam" id="PF07679">
    <property type="entry name" value="I-set"/>
    <property type="match status" value="4"/>
</dbReference>
<dbReference type="Pfam" id="PF00041">
    <property type="entry name" value="fn3"/>
    <property type="match status" value="1"/>
</dbReference>
<dbReference type="SUPFAM" id="SSF49265">
    <property type="entry name" value="Fibronectin type III"/>
    <property type="match status" value="1"/>
</dbReference>
<feature type="domain" description="Fibronectin type-III" evidence="5">
    <location>
        <begin position="907"/>
        <end position="946"/>
    </location>
</feature>
<dbReference type="PANTHER" id="PTHR10075:SF100">
    <property type="entry name" value="FASCICLIN-2"/>
    <property type="match status" value="1"/>
</dbReference>
<dbReference type="PROSITE" id="PS50835">
    <property type="entry name" value="IG_LIKE"/>
    <property type="match status" value="8"/>
</dbReference>
<dbReference type="InterPro" id="IPR013783">
    <property type="entry name" value="Ig-like_fold"/>
</dbReference>
<gene>
    <name evidence="7" type="primary">LOC106464645</name>
</gene>
<proteinExistence type="predicted"/>